<organism evidence="6 7">
    <name type="scientific">Clostridium malenominatum</name>
    <dbReference type="NCBI Taxonomy" id="1539"/>
    <lineage>
        <taxon>Bacteria</taxon>
        <taxon>Bacillati</taxon>
        <taxon>Bacillota</taxon>
        <taxon>Clostridia</taxon>
        <taxon>Eubacteriales</taxon>
        <taxon>Clostridiaceae</taxon>
        <taxon>Clostridium</taxon>
    </lineage>
</organism>
<evidence type="ECO:0000259" key="5">
    <source>
        <dbReference type="PROSITE" id="PS50893"/>
    </source>
</evidence>
<keyword evidence="2" id="KW-0813">Transport</keyword>
<sequence length="294" mass="33454">MSIIEIKNLTKTYGKNRGIEDVNLSIKEGEIFGFIGPNGAGKSTTIKLLLNLIFPTSGEAKIFGLHCVTDTTEIKQNIGYVPSEVRYYDNMTVQELINYAKSFHTHVDKEYVEELCKTFDVEVKKNISELSLGNKKKVAIIQALLHKPKLLILDEPTNGLDPLIQQKLFNTLLQLKEDGVTIFLSSHNLTEVEEFCDRVAIIREGKIIEVKNILDFANKKVKRITLKLSEDIREKLTSLGAENLEVNKNTISFNYNGDINKLLSLITKYKLEDLIIEEKKLSEVFMSYYDMEGK</sequence>
<dbReference type="SUPFAM" id="SSF52540">
    <property type="entry name" value="P-loop containing nucleoside triphosphate hydrolases"/>
    <property type="match status" value="1"/>
</dbReference>
<dbReference type="PANTHER" id="PTHR42711:SF5">
    <property type="entry name" value="ABC TRANSPORTER ATP-BINDING PROTEIN NATA"/>
    <property type="match status" value="1"/>
</dbReference>
<dbReference type="InterPro" id="IPR003593">
    <property type="entry name" value="AAA+_ATPase"/>
</dbReference>
<name>A0ABP3TZX5_9CLOT</name>
<dbReference type="SMART" id="SM00382">
    <property type="entry name" value="AAA"/>
    <property type="match status" value="1"/>
</dbReference>
<reference evidence="7" key="1">
    <citation type="journal article" date="2019" name="Int. J. Syst. Evol. Microbiol.">
        <title>The Global Catalogue of Microorganisms (GCM) 10K type strain sequencing project: providing services to taxonomists for standard genome sequencing and annotation.</title>
        <authorList>
            <consortium name="The Broad Institute Genomics Platform"/>
            <consortium name="The Broad Institute Genome Sequencing Center for Infectious Disease"/>
            <person name="Wu L."/>
            <person name="Ma J."/>
        </authorList>
    </citation>
    <scope>NUCLEOTIDE SEQUENCE [LARGE SCALE GENOMIC DNA]</scope>
    <source>
        <strain evidence="7">JCM 1405</strain>
    </source>
</reference>
<accession>A0ABP3TZX5</accession>
<keyword evidence="7" id="KW-1185">Reference proteome</keyword>
<dbReference type="PROSITE" id="PS50893">
    <property type="entry name" value="ABC_TRANSPORTER_2"/>
    <property type="match status" value="1"/>
</dbReference>
<gene>
    <name evidence="6" type="ORF">GCM10008905_07150</name>
</gene>
<evidence type="ECO:0000313" key="6">
    <source>
        <dbReference type="EMBL" id="GAA0719307.1"/>
    </source>
</evidence>
<dbReference type="PANTHER" id="PTHR42711">
    <property type="entry name" value="ABC TRANSPORTER ATP-BINDING PROTEIN"/>
    <property type="match status" value="1"/>
</dbReference>
<dbReference type="Proteomes" id="UP001500339">
    <property type="component" value="Unassembled WGS sequence"/>
</dbReference>
<evidence type="ECO:0000256" key="2">
    <source>
        <dbReference type="ARBA" id="ARBA00022448"/>
    </source>
</evidence>
<dbReference type="RefSeq" id="WP_343766733.1">
    <property type="nucleotide sequence ID" value="NZ_BAAACF010000001.1"/>
</dbReference>
<protein>
    <submittedName>
        <fullName evidence="6">ABC transporter ATP-binding protein</fullName>
    </submittedName>
</protein>
<dbReference type="InterPro" id="IPR027417">
    <property type="entry name" value="P-loop_NTPase"/>
</dbReference>
<proteinExistence type="inferred from homology"/>
<dbReference type="InterPro" id="IPR003439">
    <property type="entry name" value="ABC_transporter-like_ATP-bd"/>
</dbReference>
<comment type="caution">
    <text evidence="6">The sequence shown here is derived from an EMBL/GenBank/DDBJ whole genome shotgun (WGS) entry which is preliminary data.</text>
</comment>
<dbReference type="PROSITE" id="PS00211">
    <property type="entry name" value="ABC_TRANSPORTER_1"/>
    <property type="match status" value="1"/>
</dbReference>
<feature type="domain" description="ABC transporter" evidence="5">
    <location>
        <begin position="4"/>
        <end position="229"/>
    </location>
</feature>
<dbReference type="Gene3D" id="3.40.50.300">
    <property type="entry name" value="P-loop containing nucleotide triphosphate hydrolases"/>
    <property type="match status" value="1"/>
</dbReference>
<evidence type="ECO:0000256" key="1">
    <source>
        <dbReference type="ARBA" id="ARBA00005417"/>
    </source>
</evidence>
<keyword evidence="4 6" id="KW-0067">ATP-binding</keyword>
<dbReference type="Pfam" id="PF00005">
    <property type="entry name" value="ABC_tran"/>
    <property type="match status" value="1"/>
</dbReference>
<comment type="similarity">
    <text evidence="1">Belongs to the ABC transporter superfamily.</text>
</comment>
<evidence type="ECO:0000256" key="4">
    <source>
        <dbReference type="ARBA" id="ARBA00022840"/>
    </source>
</evidence>
<evidence type="ECO:0000256" key="3">
    <source>
        <dbReference type="ARBA" id="ARBA00022741"/>
    </source>
</evidence>
<dbReference type="CDD" id="cd03230">
    <property type="entry name" value="ABC_DR_subfamily_A"/>
    <property type="match status" value="1"/>
</dbReference>
<evidence type="ECO:0000313" key="7">
    <source>
        <dbReference type="Proteomes" id="UP001500339"/>
    </source>
</evidence>
<keyword evidence="3" id="KW-0547">Nucleotide-binding</keyword>
<dbReference type="GO" id="GO:0005524">
    <property type="term" value="F:ATP binding"/>
    <property type="evidence" value="ECO:0007669"/>
    <property type="project" value="UniProtKB-KW"/>
</dbReference>
<dbReference type="EMBL" id="BAAACF010000001">
    <property type="protein sequence ID" value="GAA0719307.1"/>
    <property type="molecule type" value="Genomic_DNA"/>
</dbReference>
<dbReference type="InterPro" id="IPR017871">
    <property type="entry name" value="ABC_transporter-like_CS"/>
</dbReference>
<dbReference type="InterPro" id="IPR050763">
    <property type="entry name" value="ABC_transporter_ATP-binding"/>
</dbReference>